<dbReference type="InterPro" id="IPR036396">
    <property type="entry name" value="Cyt_P450_sf"/>
</dbReference>
<dbReference type="GO" id="GO:0020037">
    <property type="term" value="F:heme binding"/>
    <property type="evidence" value="ECO:0007669"/>
    <property type="project" value="InterPro"/>
</dbReference>
<dbReference type="InterPro" id="IPR050196">
    <property type="entry name" value="Cytochrome_P450_Monoox"/>
</dbReference>
<keyword evidence="11 14" id="KW-0408">Iron</keyword>
<keyword evidence="7 14" id="KW-0479">Metal-binding</keyword>
<dbReference type="SUPFAM" id="SSF48264">
    <property type="entry name" value="Cytochrome P450"/>
    <property type="match status" value="1"/>
</dbReference>
<dbReference type="Pfam" id="PF00067">
    <property type="entry name" value="p450"/>
    <property type="match status" value="1"/>
</dbReference>
<dbReference type="PRINTS" id="PR00463">
    <property type="entry name" value="EP450I"/>
</dbReference>
<dbReference type="PANTHER" id="PTHR24291">
    <property type="entry name" value="CYTOCHROME P450 FAMILY 4"/>
    <property type="match status" value="1"/>
</dbReference>
<evidence type="ECO:0000256" key="9">
    <source>
        <dbReference type="ARBA" id="ARBA00022848"/>
    </source>
</evidence>
<evidence type="ECO:0000256" key="4">
    <source>
        <dbReference type="ARBA" id="ARBA00004406"/>
    </source>
</evidence>
<keyword evidence="13" id="KW-0472">Membrane</keyword>
<feature type="binding site" description="axial binding residue" evidence="14">
    <location>
        <position position="449"/>
    </location>
    <ligand>
        <name>heme</name>
        <dbReference type="ChEBI" id="CHEBI:30413"/>
    </ligand>
    <ligandPart>
        <name>Fe</name>
        <dbReference type="ChEBI" id="CHEBI:18248"/>
    </ligandPart>
</feature>
<evidence type="ECO:0000256" key="11">
    <source>
        <dbReference type="ARBA" id="ARBA00023004"/>
    </source>
</evidence>
<evidence type="ECO:0000256" key="7">
    <source>
        <dbReference type="ARBA" id="ARBA00022723"/>
    </source>
</evidence>
<dbReference type="PRINTS" id="PR00385">
    <property type="entry name" value="P450"/>
</dbReference>
<dbReference type="EMBL" id="JALNTZ010000003">
    <property type="protein sequence ID" value="KAJ3659329.1"/>
    <property type="molecule type" value="Genomic_DNA"/>
</dbReference>
<keyword evidence="12 15" id="KW-0503">Monooxygenase</keyword>
<dbReference type="Proteomes" id="UP001168821">
    <property type="component" value="Unassembled WGS sequence"/>
</dbReference>
<dbReference type="InterPro" id="IPR017972">
    <property type="entry name" value="Cyt_P450_CS"/>
</dbReference>
<dbReference type="GO" id="GO:0016705">
    <property type="term" value="F:oxidoreductase activity, acting on paired donors, with incorporation or reduction of molecular oxygen"/>
    <property type="evidence" value="ECO:0007669"/>
    <property type="project" value="InterPro"/>
</dbReference>
<comment type="caution">
    <text evidence="16">The sequence shown here is derived from an EMBL/GenBank/DDBJ whole genome shotgun (WGS) entry which is preliminary data.</text>
</comment>
<dbReference type="GO" id="GO:0005506">
    <property type="term" value="F:iron ion binding"/>
    <property type="evidence" value="ECO:0007669"/>
    <property type="project" value="InterPro"/>
</dbReference>
<dbReference type="InterPro" id="IPR002401">
    <property type="entry name" value="Cyt_P450_E_grp-I"/>
</dbReference>
<protein>
    <recommendedName>
        <fullName evidence="18">Cytochrome P450</fullName>
    </recommendedName>
</protein>
<dbReference type="CDD" id="cd20628">
    <property type="entry name" value="CYP4"/>
    <property type="match status" value="1"/>
</dbReference>
<evidence type="ECO:0000256" key="5">
    <source>
        <dbReference type="ARBA" id="ARBA00010617"/>
    </source>
</evidence>
<evidence type="ECO:0000256" key="14">
    <source>
        <dbReference type="PIRSR" id="PIRSR602401-1"/>
    </source>
</evidence>
<keyword evidence="17" id="KW-1185">Reference proteome</keyword>
<comment type="function">
    <text evidence="2">May be involved in the metabolism of insect hormones and in the breakdown of synthetic insecticides.</text>
</comment>
<evidence type="ECO:0000256" key="12">
    <source>
        <dbReference type="ARBA" id="ARBA00023033"/>
    </source>
</evidence>
<name>A0AA38IQW0_9CUCU</name>
<dbReference type="AlphaFoldDB" id="A0AA38IQW0"/>
<keyword evidence="8" id="KW-0256">Endoplasmic reticulum</keyword>
<dbReference type="PANTHER" id="PTHR24291:SF189">
    <property type="entry name" value="CYTOCHROME P450 4C3-RELATED"/>
    <property type="match status" value="1"/>
</dbReference>
<keyword evidence="9" id="KW-0492">Microsome</keyword>
<gene>
    <name evidence="16" type="ORF">Zmor_011019</name>
</gene>
<evidence type="ECO:0000256" key="3">
    <source>
        <dbReference type="ARBA" id="ARBA00004174"/>
    </source>
</evidence>
<evidence type="ECO:0000256" key="6">
    <source>
        <dbReference type="ARBA" id="ARBA00022617"/>
    </source>
</evidence>
<dbReference type="GO" id="GO:0005789">
    <property type="term" value="C:endoplasmic reticulum membrane"/>
    <property type="evidence" value="ECO:0007669"/>
    <property type="project" value="UniProtKB-SubCell"/>
</dbReference>
<keyword evidence="6 14" id="KW-0349">Heme</keyword>
<organism evidence="16 17">
    <name type="scientific">Zophobas morio</name>
    <dbReference type="NCBI Taxonomy" id="2755281"/>
    <lineage>
        <taxon>Eukaryota</taxon>
        <taxon>Metazoa</taxon>
        <taxon>Ecdysozoa</taxon>
        <taxon>Arthropoda</taxon>
        <taxon>Hexapoda</taxon>
        <taxon>Insecta</taxon>
        <taxon>Pterygota</taxon>
        <taxon>Neoptera</taxon>
        <taxon>Endopterygota</taxon>
        <taxon>Coleoptera</taxon>
        <taxon>Polyphaga</taxon>
        <taxon>Cucujiformia</taxon>
        <taxon>Tenebrionidae</taxon>
        <taxon>Zophobas</taxon>
    </lineage>
</organism>
<sequence length="503" mass="58026">MPGFTVTFCLFLFITTLYFLVKIKSVLKNRSELKRIPSPEEKNFIGGNCAHLQTSLDATFKTLREWAKQYYPIYILTILHLIVPSMLHPDDFELVLSNPKHMEKSDVYNVLHGWLGNGLLTSNGQKWLTRRRILTPAFHFSILQQFVEIFNNQIDDLVKTFGQLCDQVYISVDNYIAQFTLKTIAETAMGTKMEFIHQKEKEYRQANIDVAQIAAFRMFNSWFVNSFLNLFSPKYLEEKKAIKTLHNVTRNIIAKRTQAIEKLPYTPDNHEVYKGRKRLAMLDLLLAAKKEEKGIDDKGICEEVDTFMFEGHDTTASALSFSLMLIACHKNVQDLIVEEIEAVLGDLAKKPTLNDLQQMKYLERVLKEVLRLYPSVSLISRKLGEELVTASGYKLPKNTIVHLHIYDLHHNPEFFPDPEKFDPDRFLPENTKNRHPFAYLPFSAGPRNCIGQKFAMLELKAALCGILSKYVLEPVDTPDTITLLVDIVIRTKDKIKVKFVPRF</sequence>
<evidence type="ECO:0000256" key="10">
    <source>
        <dbReference type="ARBA" id="ARBA00023002"/>
    </source>
</evidence>
<dbReference type="PROSITE" id="PS00086">
    <property type="entry name" value="CYTOCHROME_P450"/>
    <property type="match status" value="1"/>
</dbReference>
<evidence type="ECO:0008006" key="18">
    <source>
        <dbReference type="Google" id="ProtNLM"/>
    </source>
</evidence>
<comment type="cofactor">
    <cofactor evidence="1 14">
        <name>heme</name>
        <dbReference type="ChEBI" id="CHEBI:30413"/>
    </cofactor>
</comment>
<evidence type="ECO:0000256" key="15">
    <source>
        <dbReference type="RuleBase" id="RU000461"/>
    </source>
</evidence>
<evidence type="ECO:0000313" key="17">
    <source>
        <dbReference type="Proteomes" id="UP001168821"/>
    </source>
</evidence>
<dbReference type="Gene3D" id="1.10.630.10">
    <property type="entry name" value="Cytochrome P450"/>
    <property type="match status" value="1"/>
</dbReference>
<proteinExistence type="inferred from homology"/>
<dbReference type="GO" id="GO:0004497">
    <property type="term" value="F:monooxygenase activity"/>
    <property type="evidence" value="ECO:0007669"/>
    <property type="project" value="UniProtKB-KW"/>
</dbReference>
<evidence type="ECO:0000256" key="2">
    <source>
        <dbReference type="ARBA" id="ARBA00003690"/>
    </source>
</evidence>
<accession>A0AA38IQW0</accession>
<comment type="similarity">
    <text evidence="5 15">Belongs to the cytochrome P450 family.</text>
</comment>
<evidence type="ECO:0000313" key="16">
    <source>
        <dbReference type="EMBL" id="KAJ3659329.1"/>
    </source>
</evidence>
<evidence type="ECO:0000256" key="13">
    <source>
        <dbReference type="ARBA" id="ARBA00023136"/>
    </source>
</evidence>
<dbReference type="InterPro" id="IPR001128">
    <property type="entry name" value="Cyt_P450"/>
</dbReference>
<keyword evidence="10 15" id="KW-0560">Oxidoreductase</keyword>
<comment type="subcellular location">
    <subcellularLocation>
        <location evidence="4">Endoplasmic reticulum membrane</location>
        <topology evidence="4">Peripheral membrane protein</topology>
    </subcellularLocation>
    <subcellularLocation>
        <location evidence="3">Microsome membrane</location>
        <topology evidence="3">Peripheral membrane protein</topology>
    </subcellularLocation>
</comment>
<evidence type="ECO:0000256" key="1">
    <source>
        <dbReference type="ARBA" id="ARBA00001971"/>
    </source>
</evidence>
<reference evidence="16" key="1">
    <citation type="journal article" date="2023" name="G3 (Bethesda)">
        <title>Whole genome assemblies of Zophobas morio and Tenebrio molitor.</title>
        <authorList>
            <person name="Kaur S."/>
            <person name="Stinson S.A."/>
            <person name="diCenzo G.C."/>
        </authorList>
    </citation>
    <scope>NUCLEOTIDE SEQUENCE</scope>
    <source>
        <strain evidence="16">QUZm001</strain>
    </source>
</reference>
<evidence type="ECO:0000256" key="8">
    <source>
        <dbReference type="ARBA" id="ARBA00022824"/>
    </source>
</evidence>